<dbReference type="Pfam" id="PF00990">
    <property type="entry name" value="GGDEF"/>
    <property type="match status" value="1"/>
</dbReference>
<dbReference type="Proteomes" id="UP000810171">
    <property type="component" value="Unassembled WGS sequence"/>
</dbReference>
<keyword evidence="6" id="KW-1185">Reference proteome</keyword>
<dbReference type="NCBIfam" id="TIGR00254">
    <property type="entry name" value="GGDEF"/>
    <property type="match status" value="1"/>
</dbReference>
<dbReference type="SMART" id="SM00267">
    <property type="entry name" value="GGDEF"/>
    <property type="match status" value="1"/>
</dbReference>
<gene>
    <name evidence="5" type="ORF">H9C73_01645</name>
</gene>
<keyword evidence="3" id="KW-0812">Transmembrane</keyword>
<feature type="transmembrane region" description="Helical" evidence="3">
    <location>
        <begin position="32"/>
        <end position="56"/>
    </location>
</feature>
<feature type="transmembrane region" description="Helical" evidence="3">
    <location>
        <begin position="228"/>
        <end position="248"/>
    </location>
</feature>
<dbReference type="PROSITE" id="PS50887">
    <property type="entry name" value="GGDEF"/>
    <property type="match status" value="1"/>
</dbReference>
<comment type="caution">
    <text evidence="5">The sequence shown here is derived from an EMBL/GenBank/DDBJ whole genome shotgun (WGS) entry which is preliminary data.</text>
</comment>
<keyword evidence="3" id="KW-0472">Membrane</keyword>
<dbReference type="PANTHER" id="PTHR45138:SF9">
    <property type="entry name" value="DIGUANYLATE CYCLASE DGCM-RELATED"/>
    <property type="match status" value="1"/>
</dbReference>
<proteinExistence type="predicted"/>
<accession>A0ABS3Z6V5</accession>
<feature type="transmembrane region" description="Helical" evidence="3">
    <location>
        <begin position="187"/>
        <end position="208"/>
    </location>
</feature>
<feature type="transmembrane region" description="Helical" evidence="3">
    <location>
        <begin position="280"/>
        <end position="302"/>
    </location>
</feature>
<protein>
    <recommendedName>
        <fullName evidence="1">diguanylate cyclase</fullName>
        <ecNumber evidence="1">2.7.7.65</ecNumber>
    </recommendedName>
</protein>
<dbReference type="InterPro" id="IPR000160">
    <property type="entry name" value="GGDEF_dom"/>
</dbReference>
<dbReference type="PANTHER" id="PTHR45138">
    <property type="entry name" value="REGULATORY COMPONENTS OF SENSORY TRANSDUCTION SYSTEM"/>
    <property type="match status" value="1"/>
</dbReference>
<dbReference type="RefSeq" id="WP_209286040.1">
    <property type="nucleotide sequence ID" value="NZ_JACVEW010000002.1"/>
</dbReference>
<evidence type="ECO:0000313" key="6">
    <source>
        <dbReference type="Proteomes" id="UP000810171"/>
    </source>
</evidence>
<sequence>MKGMPAAPNTTVAGHLNLAAFLSGPDPMLRKLILLLWVTSAVMSALFGVAAVELDWSTIPVRLDGHEFYVTVYPPLILGMFWLFWFGYWWAAIPTWATTFILATHYGMPWEWALLFACSDPLGLALIALVYWSLPDAMDIRRPGNILLFVLFSFAGAVLSSVGAFIWSHATQAEVTQLYPVWEGWWVGFMLQNLIIVLPILLLCDPLIRRWQNGTRLWRHYTPGRRALRQSLIIALMLVLTAIMFSWFSASLTEKAITTAAHSRDPYIWQPVAQMVKESIGALMTVLMILMAAITVFGIYLFRYWSERLTETHQSVLRSNRRLTAEIRQREKVQGELQERYHMLNLMAQLDSRLHAADSAHEVINALAEYLPRQLPRMEGVLCRMTPEWKLEILTHWGRHPLIGARFAAEIELTKDPAHWHSPYSYDPEGLHGIHRVLPLKSGHELAGAVLLGASADEDPAVEAVLQMLTEHLTLALTNLKLREKLVEEATHDPLTGLYNRRYLQDWLEKELVRSQRHGRALSLMMIDIDHFKVLNDTLGHAAGDRALQGLSHYISAQIRQSDVACRFGGEEIILVMPETSRDTAAMRAQQLCEGIRSLKLMADDGSLLPPMTVSIGLASYPDEGGTASALFRAADMAMYKAKSSGRNQVCCY</sequence>
<feature type="transmembrane region" description="Helical" evidence="3">
    <location>
        <begin position="68"/>
        <end position="92"/>
    </location>
</feature>
<dbReference type="EMBL" id="JACVEW010000002">
    <property type="protein sequence ID" value="MBP0047424.1"/>
    <property type="molecule type" value="Genomic_DNA"/>
</dbReference>
<evidence type="ECO:0000256" key="3">
    <source>
        <dbReference type="SAM" id="Phobius"/>
    </source>
</evidence>
<feature type="transmembrane region" description="Helical" evidence="3">
    <location>
        <begin position="146"/>
        <end position="167"/>
    </location>
</feature>
<evidence type="ECO:0000313" key="5">
    <source>
        <dbReference type="EMBL" id="MBP0047424.1"/>
    </source>
</evidence>
<evidence type="ECO:0000256" key="2">
    <source>
        <dbReference type="ARBA" id="ARBA00034247"/>
    </source>
</evidence>
<reference evidence="5 6" key="1">
    <citation type="submission" date="2020-09" db="EMBL/GenBank/DDBJ databases">
        <authorList>
            <person name="Tanuku N.R.S."/>
        </authorList>
    </citation>
    <scope>NUCLEOTIDE SEQUENCE [LARGE SCALE GENOMIC DNA]</scope>
    <source>
        <strain evidence="5 6">AK62</strain>
    </source>
</reference>
<dbReference type="Gene3D" id="3.30.70.270">
    <property type="match status" value="1"/>
</dbReference>
<feature type="transmembrane region" description="Helical" evidence="3">
    <location>
        <begin position="112"/>
        <end position="134"/>
    </location>
</feature>
<dbReference type="SUPFAM" id="SSF55073">
    <property type="entry name" value="Nucleotide cyclase"/>
    <property type="match status" value="1"/>
</dbReference>
<dbReference type="InterPro" id="IPR050469">
    <property type="entry name" value="Diguanylate_Cyclase"/>
</dbReference>
<dbReference type="CDD" id="cd01949">
    <property type="entry name" value="GGDEF"/>
    <property type="match status" value="1"/>
</dbReference>
<name>A0ABS3Z6V5_9GAMM</name>
<dbReference type="InterPro" id="IPR043128">
    <property type="entry name" value="Rev_trsase/Diguanyl_cyclase"/>
</dbReference>
<dbReference type="InterPro" id="IPR029787">
    <property type="entry name" value="Nucleotide_cyclase"/>
</dbReference>
<evidence type="ECO:0000256" key="1">
    <source>
        <dbReference type="ARBA" id="ARBA00012528"/>
    </source>
</evidence>
<keyword evidence="3" id="KW-1133">Transmembrane helix</keyword>
<comment type="catalytic activity">
    <reaction evidence="2">
        <text>2 GTP = 3',3'-c-di-GMP + 2 diphosphate</text>
        <dbReference type="Rhea" id="RHEA:24898"/>
        <dbReference type="ChEBI" id="CHEBI:33019"/>
        <dbReference type="ChEBI" id="CHEBI:37565"/>
        <dbReference type="ChEBI" id="CHEBI:58805"/>
        <dbReference type="EC" id="2.7.7.65"/>
    </reaction>
</comment>
<feature type="domain" description="GGDEF" evidence="4">
    <location>
        <begin position="520"/>
        <end position="653"/>
    </location>
</feature>
<organism evidence="5 6">
    <name type="scientific">Marinobacterium alkalitolerans</name>
    <dbReference type="NCBI Taxonomy" id="1542925"/>
    <lineage>
        <taxon>Bacteria</taxon>
        <taxon>Pseudomonadati</taxon>
        <taxon>Pseudomonadota</taxon>
        <taxon>Gammaproteobacteria</taxon>
        <taxon>Oceanospirillales</taxon>
        <taxon>Oceanospirillaceae</taxon>
        <taxon>Marinobacterium</taxon>
    </lineage>
</organism>
<dbReference type="EC" id="2.7.7.65" evidence="1"/>
<evidence type="ECO:0000259" key="4">
    <source>
        <dbReference type="PROSITE" id="PS50887"/>
    </source>
</evidence>